<dbReference type="EMBL" id="JABWDY010042609">
    <property type="protein sequence ID" value="KAF5176549.1"/>
    <property type="molecule type" value="Genomic_DNA"/>
</dbReference>
<dbReference type="PANTHER" id="PTHR31707">
    <property type="entry name" value="PECTINESTERASE"/>
    <property type="match status" value="1"/>
</dbReference>
<dbReference type="OrthoDB" id="2019149at2759"/>
<dbReference type="Proteomes" id="UP000554482">
    <property type="component" value="Unassembled WGS sequence"/>
</dbReference>
<dbReference type="Pfam" id="PF04043">
    <property type="entry name" value="PMEI"/>
    <property type="match status" value="1"/>
</dbReference>
<dbReference type="CDD" id="cd15798">
    <property type="entry name" value="PMEI-like_3"/>
    <property type="match status" value="1"/>
</dbReference>
<dbReference type="InterPro" id="IPR006501">
    <property type="entry name" value="Pectinesterase_inhib_dom"/>
</dbReference>
<proteinExistence type="predicted"/>
<dbReference type="Gene3D" id="1.20.140.40">
    <property type="entry name" value="Invertase/pectin methylesterase inhibitor family protein"/>
    <property type="match status" value="1"/>
</dbReference>
<dbReference type="SUPFAM" id="SSF101148">
    <property type="entry name" value="Plant invertase/pectin methylesterase inhibitor"/>
    <property type="match status" value="1"/>
</dbReference>
<sequence>MELVNRNQNQNQQLSSSSIKIEDIKTWVSTAITNQETCLDGLDETQRSDLLSQMKNAMKNSTEFSSNSLAIVAKIIKVIDDLSLPPPNNHNRRKLLGRRREFPFPMWVNSANRRRLLDEEAMSPDVTVAIDGSGNYKSIGEAVAAVGKKNKTRTV</sequence>
<evidence type="ECO:0000259" key="1">
    <source>
        <dbReference type="Pfam" id="PF04043"/>
    </source>
</evidence>
<evidence type="ECO:0000313" key="3">
    <source>
        <dbReference type="Proteomes" id="UP000554482"/>
    </source>
</evidence>
<dbReference type="InterPro" id="IPR011050">
    <property type="entry name" value="Pectin_lyase_fold/virulence"/>
</dbReference>
<dbReference type="Gene3D" id="2.160.20.10">
    <property type="entry name" value="Single-stranded right-handed beta-helix, Pectin lyase-like"/>
    <property type="match status" value="1"/>
</dbReference>
<organism evidence="2 3">
    <name type="scientific">Thalictrum thalictroides</name>
    <name type="common">Rue-anemone</name>
    <name type="synonym">Anemone thalictroides</name>
    <dbReference type="NCBI Taxonomy" id="46969"/>
    <lineage>
        <taxon>Eukaryota</taxon>
        <taxon>Viridiplantae</taxon>
        <taxon>Streptophyta</taxon>
        <taxon>Embryophyta</taxon>
        <taxon>Tracheophyta</taxon>
        <taxon>Spermatophyta</taxon>
        <taxon>Magnoliopsida</taxon>
        <taxon>Ranunculales</taxon>
        <taxon>Ranunculaceae</taxon>
        <taxon>Thalictroideae</taxon>
        <taxon>Thalictrum</taxon>
    </lineage>
</organism>
<feature type="domain" description="Pectinesterase inhibitor" evidence="1">
    <location>
        <begin position="15"/>
        <end position="71"/>
    </location>
</feature>
<keyword evidence="3" id="KW-1185">Reference proteome</keyword>
<gene>
    <name evidence="2" type="ORF">FRX31_033864</name>
</gene>
<evidence type="ECO:0000313" key="2">
    <source>
        <dbReference type="EMBL" id="KAF5176549.1"/>
    </source>
</evidence>
<dbReference type="InterPro" id="IPR012334">
    <property type="entry name" value="Pectin_lyas_fold"/>
</dbReference>
<dbReference type="SUPFAM" id="SSF51126">
    <property type="entry name" value="Pectin lyase-like"/>
    <property type="match status" value="1"/>
</dbReference>
<dbReference type="AlphaFoldDB" id="A0A7J6UVH9"/>
<dbReference type="InterPro" id="IPR035513">
    <property type="entry name" value="Invertase/methylesterase_inhib"/>
</dbReference>
<reference evidence="2 3" key="1">
    <citation type="submission" date="2020-06" db="EMBL/GenBank/DDBJ databases">
        <title>Transcriptomic and genomic resources for Thalictrum thalictroides and T. hernandezii: Facilitating candidate gene discovery in an emerging model plant lineage.</title>
        <authorList>
            <person name="Arias T."/>
            <person name="Riano-Pachon D.M."/>
            <person name="Di Stilio V.S."/>
        </authorList>
    </citation>
    <scope>NUCLEOTIDE SEQUENCE [LARGE SCALE GENOMIC DNA]</scope>
    <source>
        <strain evidence="3">cv. WT478/WT964</strain>
        <tissue evidence="2">Leaves</tissue>
    </source>
</reference>
<dbReference type="GO" id="GO:0004857">
    <property type="term" value="F:enzyme inhibitor activity"/>
    <property type="evidence" value="ECO:0007669"/>
    <property type="project" value="InterPro"/>
</dbReference>
<accession>A0A7J6UVH9</accession>
<comment type="caution">
    <text evidence="2">The sequence shown here is derived from an EMBL/GenBank/DDBJ whole genome shotgun (WGS) entry which is preliminary data.</text>
</comment>
<name>A0A7J6UVH9_THATH</name>
<protein>
    <submittedName>
        <fullName evidence="2">Pectinesterase</fullName>
    </submittedName>
</protein>